<proteinExistence type="predicted"/>
<evidence type="ECO:0000313" key="2">
    <source>
        <dbReference type="Proteomes" id="UP001732700"/>
    </source>
</evidence>
<keyword evidence="2" id="KW-1185">Reference proteome</keyword>
<sequence>MDGAVRSVWANNFAAESAVFHQVAPRAAHVALNIQYPGCVVRGDGRKHYKLTAEERYQIIRANVAMLRPLQVGIAIRTDDGRRFAWEFNLCGFDIASPHEARDPKSISYLVGCGVEFIRLRWAGIDGFRLRWLLRDSGLFRARPSWATFTGAYHVAYFVSMMFGETLPADVDTFMGMVRKLFGMDGAVRSVWAYNFAAESAVFHQVAPRATHVALNVQYPGCVVRGDGRNHYKLTAEERYQIIRANVAMLRPLQVGIAIRTNDGRRFAWEFNLRGFDIASPHEARDPKSISYLAGCGVDFIRLRWAGIDGFRLRWLLRDSGLFRARASWATFTGAYHVAYFVSMMFGETLPADVDTFMGMVRKLFGSPSVYDVKRLAREHDKSCVGSLVHIAKQLAVVLPNEGAGGRSPLAEMSRLSFFWLMVGRKSFKFIMSNLLWGKKTRAANMHAMFLQTKAERTNVDPRGEHVWLR</sequence>
<name>A0ACD6AE40_AVESA</name>
<organism evidence="1 2">
    <name type="scientific">Avena sativa</name>
    <name type="common">Oat</name>
    <dbReference type="NCBI Taxonomy" id="4498"/>
    <lineage>
        <taxon>Eukaryota</taxon>
        <taxon>Viridiplantae</taxon>
        <taxon>Streptophyta</taxon>
        <taxon>Embryophyta</taxon>
        <taxon>Tracheophyta</taxon>
        <taxon>Spermatophyta</taxon>
        <taxon>Magnoliopsida</taxon>
        <taxon>Liliopsida</taxon>
        <taxon>Poales</taxon>
        <taxon>Poaceae</taxon>
        <taxon>BOP clade</taxon>
        <taxon>Pooideae</taxon>
        <taxon>Poodae</taxon>
        <taxon>Poeae</taxon>
        <taxon>Poeae Chloroplast Group 1 (Aveneae type)</taxon>
        <taxon>Aveninae</taxon>
        <taxon>Avena</taxon>
    </lineage>
</organism>
<protein>
    <submittedName>
        <fullName evidence="1">Uncharacterized protein</fullName>
    </submittedName>
</protein>
<reference evidence="1" key="1">
    <citation type="submission" date="2021-05" db="EMBL/GenBank/DDBJ databases">
        <authorList>
            <person name="Scholz U."/>
            <person name="Mascher M."/>
            <person name="Fiebig A."/>
        </authorList>
    </citation>
    <scope>NUCLEOTIDE SEQUENCE [LARGE SCALE GENOMIC DNA]</scope>
</reference>
<evidence type="ECO:0000313" key="1">
    <source>
        <dbReference type="EnsemblPlants" id="AVESA.00010b.r2.7DG1360900.1.CDS"/>
    </source>
</evidence>
<dbReference type="EnsemblPlants" id="AVESA.00010b.r2.7DG1360900.1">
    <property type="protein sequence ID" value="AVESA.00010b.r2.7DG1360900.1.CDS"/>
    <property type="gene ID" value="AVESA.00010b.r2.7DG1360900"/>
</dbReference>
<accession>A0ACD6AE40</accession>
<dbReference type="Proteomes" id="UP001732700">
    <property type="component" value="Chromosome 7D"/>
</dbReference>
<reference evidence="1" key="2">
    <citation type="submission" date="2025-09" db="UniProtKB">
        <authorList>
            <consortium name="EnsemblPlants"/>
        </authorList>
    </citation>
    <scope>IDENTIFICATION</scope>
</reference>